<dbReference type="Proteomes" id="UP000075502">
    <property type="component" value="Unassembled WGS sequence"/>
</dbReference>
<protein>
    <submittedName>
        <fullName evidence="1">Uncharacterized protein</fullName>
    </submittedName>
</protein>
<gene>
    <name evidence="1" type="ORF">BE21_57450</name>
</gene>
<dbReference type="EMBL" id="JEME01000030">
    <property type="protein sequence ID" value="KYG11398.1"/>
    <property type="molecule type" value="Genomic_DNA"/>
</dbReference>
<organism evidence="1 2">
    <name type="scientific">Sorangium cellulosum</name>
    <name type="common">Polyangium cellulosum</name>
    <dbReference type="NCBI Taxonomy" id="56"/>
    <lineage>
        <taxon>Bacteria</taxon>
        <taxon>Pseudomonadati</taxon>
        <taxon>Myxococcota</taxon>
        <taxon>Polyangia</taxon>
        <taxon>Polyangiales</taxon>
        <taxon>Polyangiaceae</taxon>
        <taxon>Sorangium</taxon>
    </lineage>
</organism>
<comment type="caution">
    <text evidence="1">The sequence shown here is derived from an EMBL/GenBank/DDBJ whole genome shotgun (WGS) entry which is preliminary data.</text>
</comment>
<proteinExistence type="predicted"/>
<evidence type="ECO:0000313" key="1">
    <source>
        <dbReference type="EMBL" id="KYG11398.1"/>
    </source>
</evidence>
<reference evidence="1 2" key="1">
    <citation type="submission" date="2014-02" db="EMBL/GenBank/DDBJ databases">
        <title>The small core and large imbalanced accessory genome model reveals a collaborative survival strategy of Sorangium cellulosum strains in nature.</title>
        <authorList>
            <person name="Han K."/>
            <person name="Peng R."/>
            <person name="Blom J."/>
            <person name="Li Y.-Z."/>
        </authorList>
    </citation>
    <scope>NUCLEOTIDE SEQUENCE [LARGE SCALE GENOMIC DNA]</scope>
    <source>
        <strain evidence="1 2">So0007-03</strain>
    </source>
</reference>
<accession>A0A150U3P4</accession>
<dbReference type="AlphaFoldDB" id="A0A150U3P4"/>
<name>A0A150U3P4_SORCE</name>
<sequence length="128" mass="12757">MKSESNLPTLPEDKVANLFVDERGRLHVTASGSVGSIPSSSAPTSLAEFSVPTGTATAIGATTSATRSILVQAPLANTIAVYVGGSGVTTSTGIELLPGDAVTLATTNAASVYGIAASTGQKLRILVL</sequence>
<evidence type="ECO:0000313" key="2">
    <source>
        <dbReference type="Proteomes" id="UP000075502"/>
    </source>
</evidence>